<evidence type="ECO:0000256" key="1">
    <source>
        <dbReference type="ARBA" id="ARBA00004245"/>
    </source>
</evidence>
<dbReference type="PANTHER" id="PTHR47968:SF50">
    <property type="entry name" value="KINESIN-LIKE PROTEIN"/>
    <property type="match status" value="1"/>
</dbReference>
<reference evidence="13" key="1">
    <citation type="submission" date="2014-11" db="EMBL/GenBank/DDBJ databases">
        <authorList>
            <person name="Otto D Thomas"/>
            <person name="Naeem Raeece"/>
        </authorList>
    </citation>
    <scope>NUCLEOTIDE SEQUENCE</scope>
</reference>
<name>A0A0G4I6F3_9ALVE</name>
<evidence type="ECO:0000256" key="9">
    <source>
        <dbReference type="PROSITE-ProRule" id="PRU00283"/>
    </source>
</evidence>
<dbReference type="Pfam" id="PF00225">
    <property type="entry name" value="Kinesin"/>
    <property type="match status" value="1"/>
</dbReference>
<feature type="region of interest" description="Disordered" evidence="11">
    <location>
        <begin position="678"/>
        <end position="783"/>
    </location>
</feature>
<feature type="compositionally biased region" description="Polar residues" evidence="11">
    <location>
        <begin position="768"/>
        <end position="777"/>
    </location>
</feature>
<dbReference type="GO" id="GO:0007018">
    <property type="term" value="P:microtubule-based movement"/>
    <property type="evidence" value="ECO:0007669"/>
    <property type="project" value="InterPro"/>
</dbReference>
<protein>
    <recommendedName>
        <fullName evidence="10">Kinesin-like protein</fullName>
    </recommendedName>
</protein>
<feature type="compositionally biased region" description="Acidic residues" evidence="11">
    <location>
        <begin position="429"/>
        <end position="442"/>
    </location>
</feature>
<dbReference type="GO" id="GO:0005874">
    <property type="term" value="C:microtubule"/>
    <property type="evidence" value="ECO:0007669"/>
    <property type="project" value="UniProtKB-KW"/>
</dbReference>
<keyword evidence="4 9" id="KW-0547">Nucleotide-binding</keyword>
<dbReference type="GO" id="GO:0005524">
    <property type="term" value="F:ATP binding"/>
    <property type="evidence" value="ECO:0007669"/>
    <property type="project" value="UniProtKB-UniRule"/>
</dbReference>
<dbReference type="Pfam" id="PF16183">
    <property type="entry name" value="Kinesin_assoc"/>
    <property type="match status" value="1"/>
</dbReference>
<dbReference type="InterPro" id="IPR027640">
    <property type="entry name" value="Kinesin-like_fam"/>
</dbReference>
<dbReference type="AlphaFoldDB" id="A0A0G4I6F3"/>
<evidence type="ECO:0000256" key="7">
    <source>
        <dbReference type="ARBA" id="ARBA00023175"/>
    </source>
</evidence>
<dbReference type="InterPro" id="IPR036961">
    <property type="entry name" value="Kinesin_motor_dom_sf"/>
</dbReference>
<dbReference type="GO" id="GO:0000278">
    <property type="term" value="P:mitotic cell cycle"/>
    <property type="evidence" value="ECO:0007669"/>
    <property type="project" value="TreeGrafter"/>
</dbReference>
<evidence type="ECO:0000259" key="12">
    <source>
        <dbReference type="PROSITE" id="PS50067"/>
    </source>
</evidence>
<feature type="region of interest" description="Disordered" evidence="11">
    <location>
        <begin position="812"/>
        <end position="863"/>
    </location>
</feature>
<dbReference type="GO" id="GO:0003777">
    <property type="term" value="F:microtubule motor activity"/>
    <property type="evidence" value="ECO:0007669"/>
    <property type="project" value="InterPro"/>
</dbReference>
<feature type="binding site" evidence="9">
    <location>
        <begin position="71"/>
        <end position="78"/>
    </location>
    <ligand>
        <name>ATP</name>
        <dbReference type="ChEBI" id="CHEBI:30616"/>
    </ligand>
</feature>
<dbReference type="PROSITE" id="PS00411">
    <property type="entry name" value="KINESIN_MOTOR_1"/>
    <property type="match status" value="1"/>
</dbReference>
<dbReference type="VEuPathDB" id="CryptoDB:Cvel_11348"/>
<dbReference type="SMART" id="SM00129">
    <property type="entry name" value="KISc"/>
    <property type="match status" value="1"/>
</dbReference>
<feature type="compositionally biased region" description="Low complexity" evidence="11">
    <location>
        <begin position="377"/>
        <end position="402"/>
    </location>
</feature>
<dbReference type="SUPFAM" id="SSF52540">
    <property type="entry name" value="P-loop containing nucleoside triphosphate hydrolases"/>
    <property type="match status" value="1"/>
</dbReference>
<comment type="similarity">
    <text evidence="9 10">Belongs to the TRAFAC class myosin-kinesin ATPase superfamily. Kinesin family.</text>
</comment>
<dbReference type="Gene3D" id="3.40.850.10">
    <property type="entry name" value="Kinesin motor domain"/>
    <property type="match status" value="1"/>
</dbReference>
<keyword evidence="8" id="KW-0206">Cytoskeleton</keyword>
<organism evidence="13">
    <name type="scientific">Chromera velia CCMP2878</name>
    <dbReference type="NCBI Taxonomy" id="1169474"/>
    <lineage>
        <taxon>Eukaryota</taxon>
        <taxon>Sar</taxon>
        <taxon>Alveolata</taxon>
        <taxon>Colpodellida</taxon>
        <taxon>Chromeraceae</taxon>
        <taxon>Chromera</taxon>
    </lineage>
</organism>
<evidence type="ECO:0000256" key="10">
    <source>
        <dbReference type="RuleBase" id="RU000394"/>
    </source>
</evidence>
<dbReference type="PANTHER" id="PTHR47968">
    <property type="entry name" value="CENTROMERE PROTEIN E"/>
    <property type="match status" value="1"/>
</dbReference>
<dbReference type="InterPro" id="IPR019821">
    <property type="entry name" value="Kinesin_motor_CS"/>
</dbReference>
<dbReference type="FunFam" id="3.40.850.10:FF:000029">
    <property type="entry name" value="Kinesin-like protein KIF17"/>
    <property type="match status" value="1"/>
</dbReference>
<feature type="compositionally biased region" description="Basic and acidic residues" evidence="11">
    <location>
        <begin position="682"/>
        <end position="692"/>
    </location>
</feature>
<feature type="compositionally biased region" description="Polar residues" evidence="11">
    <location>
        <begin position="704"/>
        <end position="726"/>
    </location>
</feature>
<dbReference type="PRINTS" id="PR00380">
    <property type="entry name" value="KINESINHEAVY"/>
</dbReference>
<sequence>MNCQSVITMDTKIGQVSIKNPDSSSGDPPKVFTFDTVFDWNSRQRDVYNATALSIVESALEGFNGTIFAYGQTGCGKTFSMEGVPKDPELKGIIPTSFEQVFSFTKSAAKSTRFLVACSYLEIYNEEIRDLLAKDHTKKLDLKEHKDQGVWVKDLLKPVVSNEDELMSYMEKGNGNRAKGATAMNADSSRSHSIFSLYIERAEKREGSDEEHIRAGKLNLVDLAGSERQSKTQAEGARLKEATKINLSLSALGNVISALVDGKTKHIPYRDSKLTRLLQDSLGGNTKTTIVAALSPADRNYDETLTTLRYANRAKNIKNKPTINEDPKDAMLRELQDEVKRLKELLAAQASGNMDPDKAAEFLAFLQNGSLAGAMANPAAGPSAAPSAAPSEAPARPAAAGKPPKPKPPAQAGKSSRPPSQAKMVLEDGSSEEEEEEDEMEQEEKKAPQTKKNKPKPPKSAGSEAAAPIDDEEIADESGAGGSEEAQRLAAELENERHARAQLEALLSQLESMESKVVAGEGDAELRERHEQIRMEMDKQEEDMQRLAEEKRDAEEAALLVDRQYRDLQEENEEKTQAIVALREKYKQMRAEIRDLQQEFEQEREGLLEEIREQTRQSKLNWQLLLRAVQQSGSTMTQFDLEKLQSRCHWDDWTQKWEIPEFRLGGANAAAAQQAAAAAAAAEKERERENLKLPRFMTKDGGTSAASFQATPGRSGNISRNTTPADSPSRAGAVDRALLMSPDREGKSRGSRKTSRNATPLLQRADSAGSNAESAVSQGPAAALARQDLDDFAAARNNDRQSLLAAAAQISSGFKGAPPEGGKGGQGKQALPSLYSKIPDAPKMSSNMPLLQKDVGEGGRRGN</sequence>
<feature type="compositionally biased region" description="Basic and acidic residues" evidence="11">
    <location>
        <begin position="854"/>
        <end position="863"/>
    </location>
</feature>
<proteinExistence type="inferred from homology"/>
<dbReference type="InterPro" id="IPR032405">
    <property type="entry name" value="Kinesin_assoc"/>
</dbReference>
<evidence type="ECO:0000256" key="8">
    <source>
        <dbReference type="ARBA" id="ARBA00023212"/>
    </source>
</evidence>
<feature type="compositionally biased region" description="Basic residues" evidence="11">
    <location>
        <begin position="448"/>
        <end position="457"/>
    </location>
</feature>
<keyword evidence="6" id="KW-0175">Coiled coil</keyword>
<keyword evidence="7 9" id="KW-0505">Motor protein</keyword>
<comment type="subcellular location">
    <subcellularLocation>
        <location evidence="1">Cytoplasm</location>
        <location evidence="1">Cytoskeleton</location>
    </subcellularLocation>
</comment>
<dbReference type="InterPro" id="IPR027417">
    <property type="entry name" value="P-loop_NTPase"/>
</dbReference>
<evidence type="ECO:0000256" key="3">
    <source>
        <dbReference type="ARBA" id="ARBA00022701"/>
    </source>
</evidence>
<dbReference type="PROSITE" id="PS50067">
    <property type="entry name" value="KINESIN_MOTOR_2"/>
    <property type="match status" value="1"/>
</dbReference>
<evidence type="ECO:0000256" key="4">
    <source>
        <dbReference type="ARBA" id="ARBA00022741"/>
    </source>
</evidence>
<evidence type="ECO:0000256" key="5">
    <source>
        <dbReference type="ARBA" id="ARBA00022840"/>
    </source>
</evidence>
<dbReference type="InterPro" id="IPR001752">
    <property type="entry name" value="Kinesin_motor_dom"/>
</dbReference>
<evidence type="ECO:0000256" key="6">
    <source>
        <dbReference type="ARBA" id="ARBA00023054"/>
    </source>
</evidence>
<evidence type="ECO:0000256" key="11">
    <source>
        <dbReference type="SAM" id="MobiDB-lite"/>
    </source>
</evidence>
<dbReference type="GO" id="GO:0008017">
    <property type="term" value="F:microtubule binding"/>
    <property type="evidence" value="ECO:0007669"/>
    <property type="project" value="InterPro"/>
</dbReference>
<keyword evidence="5 9" id="KW-0067">ATP-binding</keyword>
<keyword evidence="2" id="KW-0963">Cytoplasm</keyword>
<gene>
    <name evidence="13" type="ORF">Cvel_11348</name>
</gene>
<feature type="domain" description="Kinesin motor" evidence="12">
    <location>
        <begin position="1"/>
        <end position="317"/>
    </location>
</feature>
<evidence type="ECO:0000313" key="13">
    <source>
        <dbReference type="EMBL" id="CEM52557.1"/>
    </source>
</evidence>
<evidence type="ECO:0000256" key="2">
    <source>
        <dbReference type="ARBA" id="ARBA00022490"/>
    </source>
</evidence>
<dbReference type="EMBL" id="CDMZ01005285">
    <property type="protein sequence ID" value="CEM52557.1"/>
    <property type="molecule type" value="Genomic_DNA"/>
</dbReference>
<feature type="region of interest" description="Disordered" evidence="11">
    <location>
        <begin position="377"/>
        <end position="495"/>
    </location>
</feature>
<accession>A0A0G4I6F3</accession>
<keyword evidence="3 10" id="KW-0493">Microtubule</keyword>